<comment type="cofactor">
    <cofactor evidence="1">
        <name>Fe cation</name>
        <dbReference type="ChEBI" id="CHEBI:24875"/>
    </cofactor>
</comment>
<keyword evidence="4" id="KW-0560">Oxidoreductase</keyword>
<evidence type="ECO:0000256" key="1">
    <source>
        <dbReference type="ARBA" id="ARBA00001962"/>
    </source>
</evidence>
<evidence type="ECO:0000256" key="6">
    <source>
        <dbReference type="ARBA" id="ARBA00023014"/>
    </source>
</evidence>
<dbReference type="InterPro" id="IPR036922">
    <property type="entry name" value="Rieske_2Fe-2S_sf"/>
</dbReference>
<dbReference type="GO" id="GO:0051537">
    <property type="term" value="F:2 iron, 2 sulfur cluster binding"/>
    <property type="evidence" value="ECO:0007669"/>
    <property type="project" value="UniProtKB-KW"/>
</dbReference>
<dbReference type="InterPro" id="IPR001663">
    <property type="entry name" value="Rng_hydr_dOase-A"/>
</dbReference>
<proteinExistence type="predicted"/>
<dbReference type="SUPFAM" id="SSF50022">
    <property type="entry name" value="ISP domain"/>
    <property type="match status" value="1"/>
</dbReference>
<dbReference type="Gene3D" id="3.90.380.10">
    <property type="entry name" value="Naphthalene 1,2-dioxygenase Alpha Subunit, Chain A, domain 1"/>
    <property type="match status" value="1"/>
</dbReference>
<dbReference type="SUPFAM" id="SSF55961">
    <property type="entry name" value="Bet v1-like"/>
    <property type="match status" value="1"/>
</dbReference>
<dbReference type="PROSITE" id="PS51296">
    <property type="entry name" value="RIESKE"/>
    <property type="match status" value="1"/>
</dbReference>
<evidence type="ECO:0000256" key="7">
    <source>
        <dbReference type="SAM" id="MobiDB-lite"/>
    </source>
</evidence>
<dbReference type="CDD" id="cd00680">
    <property type="entry name" value="RHO_alpha_C"/>
    <property type="match status" value="1"/>
</dbReference>
<sequence>MRCCDAGQEVEMTRSGRPAEGSWTEHHPELGTGPVSFGDSTSPEFYELEREAIFKRAWLNVARVEELPRVGSYLTKEIEVVGSSVILVKGRDERIRAFYNVCRHRGNKLVWNDFPAEETRGTCRQFTCKYHGWRYDLEGALTFVQQQAEFFDLDPSEYGLRPVHCDVWNGFVFINFDTQPRQSLREFLGPMVTGLDDYPFGKLTERYAWVAHNNSNWKIFADAFQEYYHVPSLHPQQVPPDVRDPNAGFTCGHFQLDGPHRLVSTAGRRRWLLPPEYMYPIERATQSGLVGPWRTPDIGALPPGLNPGGIEPWGISNFQIFPNIEILIYGGWYLLYRYWPTSHNTHRFEAYTYFHPARSVRERIEHEVASVVLKEFALQDAGMLGGTQAALEYGIVDEFPLNDQEILVRHLHKVVADWVDAYRRERAPEPAGA</sequence>
<dbReference type="InterPro" id="IPR017941">
    <property type="entry name" value="Rieske_2Fe-2S"/>
</dbReference>
<dbReference type="EMBL" id="ADNV01000352">
    <property type="protein sequence ID" value="EFG74693.1"/>
    <property type="molecule type" value="Genomic_DNA"/>
</dbReference>
<keyword evidence="6" id="KW-0411">Iron-sulfur</keyword>
<dbReference type="GO" id="GO:0016705">
    <property type="term" value="F:oxidoreductase activity, acting on paired donors, with incorporation or reduction of molecular oxygen"/>
    <property type="evidence" value="ECO:0007669"/>
    <property type="project" value="UniProtKB-ARBA"/>
</dbReference>
<keyword evidence="3" id="KW-0479">Metal-binding</keyword>
<keyword evidence="2" id="KW-0001">2Fe-2S</keyword>
<dbReference type="Pfam" id="PF00355">
    <property type="entry name" value="Rieske"/>
    <property type="match status" value="1"/>
</dbReference>
<dbReference type="PANTHER" id="PTHR43756:SF5">
    <property type="entry name" value="CHOLINE MONOOXYGENASE, CHLOROPLASTIC"/>
    <property type="match status" value="1"/>
</dbReference>
<dbReference type="InterPro" id="IPR015879">
    <property type="entry name" value="Ring_hydroxy_dOase_asu_C_dom"/>
</dbReference>
<evidence type="ECO:0000313" key="10">
    <source>
        <dbReference type="Proteomes" id="UP000003653"/>
    </source>
</evidence>
<dbReference type="PRINTS" id="PR00090">
    <property type="entry name" value="RNGDIOXGNASE"/>
</dbReference>
<dbReference type="PANTHER" id="PTHR43756">
    <property type="entry name" value="CHOLINE MONOOXYGENASE, CHLOROPLASTIC"/>
    <property type="match status" value="1"/>
</dbReference>
<reference evidence="9 10" key="1">
    <citation type="submission" date="2010-04" db="EMBL/GenBank/DDBJ databases">
        <authorList>
            <person name="Muzny D."/>
            <person name="Qin X."/>
            <person name="Deng J."/>
            <person name="Jiang H."/>
            <person name="Liu Y."/>
            <person name="Qu J."/>
            <person name="Song X.-Z."/>
            <person name="Zhang L."/>
            <person name="Thornton R."/>
            <person name="Coyle M."/>
            <person name="Francisco L."/>
            <person name="Jackson L."/>
            <person name="Javaid M."/>
            <person name="Korchina V."/>
            <person name="Kovar C."/>
            <person name="Mata R."/>
            <person name="Mathew T."/>
            <person name="Ngo R."/>
            <person name="Nguyen L."/>
            <person name="Nguyen N."/>
            <person name="Okwuonu G."/>
            <person name="Ongeri F."/>
            <person name="Pham C."/>
            <person name="Simmons D."/>
            <person name="Wilczek-Boney K."/>
            <person name="Hale W."/>
            <person name="Jakkamsetti A."/>
            <person name="Pham P."/>
            <person name="Ruth R."/>
            <person name="San Lucas F."/>
            <person name="Warren J."/>
            <person name="Zhang J."/>
            <person name="Zhao Z."/>
            <person name="Zhou C."/>
            <person name="Zhu D."/>
            <person name="Lee S."/>
            <person name="Bess C."/>
            <person name="Blankenburg K."/>
            <person name="Forbes L."/>
            <person name="Fu Q."/>
            <person name="Gubbala S."/>
            <person name="Hirani K."/>
            <person name="Jayaseelan J.C."/>
            <person name="Lara F."/>
            <person name="Munidasa M."/>
            <person name="Palculict T."/>
            <person name="Patil S."/>
            <person name="Pu L.-L."/>
            <person name="Saada N."/>
            <person name="Tang L."/>
            <person name="Weissenberger G."/>
            <person name="Zhu Y."/>
            <person name="Hemphill L."/>
            <person name="Shang Y."/>
            <person name="Youmans B."/>
            <person name="Ayvaz T."/>
            <person name="Ross M."/>
            <person name="Santibanez J."/>
            <person name="Aqrawi P."/>
            <person name="Gross S."/>
            <person name="Joshi V."/>
            <person name="Fowler G."/>
            <person name="Nazareth L."/>
            <person name="Reid J."/>
            <person name="Worley K."/>
            <person name="Petrosino J."/>
            <person name="Highlander S."/>
            <person name="Gibbs R."/>
        </authorList>
    </citation>
    <scope>NUCLEOTIDE SEQUENCE [LARGE SCALE GENOMIC DNA]</scope>
    <source>
        <strain evidence="9 10">ATCC BAA-614</strain>
    </source>
</reference>
<gene>
    <name evidence="9" type="ORF">HMPREF0591_5411</name>
</gene>
<feature type="domain" description="Rieske" evidence="8">
    <location>
        <begin position="58"/>
        <end position="174"/>
    </location>
</feature>
<name>D5PGW7_9MYCO</name>
<protein>
    <submittedName>
        <fullName evidence="9">Rieske [2Fe-2S] domain protein</fullName>
    </submittedName>
</protein>
<dbReference type="HOGENOM" id="CLU_026244_3_2_11"/>
<feature type="region of interest" description="Disordered" evidence="7">
    <location>
        <begin position="1"/>
        <end position="38"/>
    </location>
</feature>
<evidence type="ECO:0000313" key="9">
    <source>
        <dbReference type="EMBL" id="EFG74693.1"/>
    </source>
</evidence>
<evidence type="ECO:0000256" key="3">
    <source>
        <dbReference type="ARBA" id="ARBA00022723"/>
    </source>
</evidence>
<dbReference type="CDD" id="cd03469">
    <property type="entry name" value="Rieske_RO_Alpha_N"/>
    <property type="match status" value="1"/>
</dbReference>
<dbReference type="eggNOG" id="COG4638">
    <property type="taxonomic scope" value="Bacteria"/>
</dbReference>
<dbReference type="GO" id="GO:0005506">
    <property type="term" value="F:iron ion binding"/>
    <property type="evidence" value="ECO:0007669"/>
    <property type="project" value="InterPro"/>
</dbReference>
<accession>D5PGW7</accession>
<dbReference type="Pfam" id="PF00848">
    <property type="entry name" value="Ring_hydroxyl_A"/>
    <property type="match status" value="1"/>
</dbReference>
<evidence type="ECO:0000256" key="2">
    <source>
        <dbReference type="ARBA" id="ARBA00022714"/>
    </source>
</evidence>
<dbReference type="GO" id="GO:0004497">
    <property type="term" value="F:monooxygenase activity"/>
    <property type="evidence" value="ECO:0007669"/>
    <property type="project" value="UniProtKB-ARBA"/>
</dbReference>
<organism evidence="9 10">
    <name type="scientific">Mycobacterium parascrofulaceum ATCC BAA-614</name>
    <dbReference type="NCBI Taxonomy" id="525368"/>
    <lineage>
        <taxon>Bacteria</taxon>
        <taxon>Bacillati</taxon>
        <taxon>Actinomycetota</taxon>
        <taxon>Actinomycetes</taxon>
        <taxon>Mycobacteriales</taxon>
        <taxon>Mycobacteriaceae</taxon>
        <taxon>Mycobacterium</taxon>
        <taxon>Mycobacterium simiae complex</taxon>
    </lineage>
</organism>
<comment type="caution">
    <text evidence="9">The sequence shown here is derived from an EMBL/GenBank/DDBJ whole genome shotgun (WGS) entry which is preliminary data.</text>
</comment>
<evidence type="ECO:0000259" key="8">
    <source>
        <dbReference type="PROSITE" id="PS51296"/>
    </source>
</evidence>
<keyword evidence="5" id="KW-0408">Iron</keyword>
<dbReference type="Proteomes" id="UP000003653">
    <property type="component" value="Unassembled WGS sequence"/>
</dbReference>
<evidence type="ECO:0000256" key="4">
    <source>
        <dbReference type="ARBA" id="ARBA00023002"/>
    </source>
</evidence>
<keyword evidence="10" id="KW-1185">Reference proteome</keyword>
<dbReference type="AlphaFoldDB" id="D5PGW7"/>
<dbReference type="Gene3D" id="2.102.10.10">
    <property type="entry name" value="Rieske [2Fe-2S] iron-sulphur domain"/>
    <property type="match status" value="1"/>
</dbReference>
<evidence type="ECO:0000256" key="5">
    <source>
        <dbReference type="ARBA" id="ARBA00023004"/>
    </source>
</evidence>